<dbReference type="Proteomes" id="UP000681041">
    <property type="component" value="Chromosome"/>
</dbReference>
<accession>A0A8T8K3Y1</accession>
<reference evidence="1" key="1">
    <citation type="submission" date="2020-07" db="EMBL/GenBank/DDBJ databases">
        <title>Methanobacterium. sp. MethCan genome.</title>
        <authorList>
            <person name="Postec A."/>
            <person name="Quemeneur M."/>
        </authorList>
    </citation>
    <scope>NUCLEOTIDE SEQUENCE</scope>
    <source>
        <strain evidence="1">MethCAN</strain>
    </source>
</reference>
<evidence type="ECO:0000313" key="1">
    <source>
        <dbReference type="EMBL" id="QUH22629.1"/>
    </source>
</evidence>
<organism evidence="1 2">
    <name type="scientific">Methanobacterium alkalithermotolerans</name>
    <dbReference type="NCBI Taxonomy" id="2731220"/>
    <lineage>
        <taxon>Archaea</taxon>
        <taxon>Methanobacteriati</taxon>
        <taxon>Methanobacteriota</taxon>
        <taxon>Methanomada group</taxon>
        <taxon>Methanobacteria</taxon>
        <taxon>Methanobacteriales</taxon>
        <taxon>Methanobacteriaceae</taxon>
        <taxon>Methanobacterium</taxon>
    </lineage>
</organism>
<keyword evidence="2" id="KW-1185">Reference proteome</keyword>
<protein>
    <submittedName>
        <fullName evidence="1">Uncharacterized protein</fullName>
    </submittedName>
</protein>
<dbReference type="KEGG" id="meme:HYG87_02020"/>
<dbReference type="OrthoDB" id="383701at2157"/>
<dbReference type="GeneID" id="64819502"/>
<name>A0A8T8K3Y1_9EURY</name>
<evidence type="ECO:0000313" key="2">
    <source>
        <dbReference type="Proteomes" id="UP000681041"/>
    </source>
</evidence>
<dbReference type="AlphaFoldDB" id="A0A8T8K3Y1"/>
<dbReference type="EMBL" id="CP058560">
    <property type="protein sequence ID" value="QUH22629.1"/>
    <property type="molecule type" value="Genomic_DNA"/>
</dbReference>
<gene>
    <name evidence="1" type="ORF">HYG87_02020</name>
</gene>
<sequence length="251" mass="29001">MTSCSSSNFPWYEITEADQSINQGDIIRNCPIIIPPGKINDNEEIDTNLEYYTVIVMSQSCDLEQNKIKFVLACPVYKLGDFISRNEFYADKKSSLRQGNVLHYQMLNECTISGFECEHLIVDFKRIFSINYKFLKEFVKENGNRVRLSPPYREWLSQMFARSFMRVGLPNNITPFEDENDTKITSFFKDKGAEKVNADAEEALDLFIGKLTDALLKKSIEFMKKESRNIICKSDVNKSIESMKEEGINIL</sequence>
<proteinExistence type="predicted"/>
<dbReference type="RefSeq" id="WP_211533573.1">
    <property type="nucleotide sequence ID" value="NZ_CP058560.1"/>
</dbReference>